<dbReference type="EMBL" id="GGEC01074109">
    <property type="protein sequence ID" value="MBX54593.1"/>
    <property type="molecule type" value="Transcribed_RNA"/>
</dbReference>
<reference evidence="1" key="1">
    <citation type="submission" date="2018-02" db="EMBL/GenBank/DDBJ databases">
        <title>Rhizophora mucronata_Transcriptome.</title>
        <authorList>
            <person name="Meera S.P."/>
            <person name="Sreeshan A."/>
            <person name="Augustine A."/>
        </authorList>
    </citation>
    <scope>NUCLEOTIDE SEQUENCE</scope>
    <source>
        <tissue evidence="1">Leaf</tissue>
    </source>
</reference>
<accession>A0A2P2PIP8</accession>
<sequence length="54" mass="6180">MHLKPQPFSCHAPYQGKSYNRATTTARMVILCKLVRQLFISSANSIISCFYFPL</sequence>
<protein>
    <submittedName>
        <fullName evidence="1">Uncharacterized protein</fullName>
    </submittedName>
</protein>
<proteinExistence type="predicted"/>
<dbReference type="AlphaFoldDB" id="A0A2P2PIP8"/>
<evidence type="ECO:0000313" key="1">
    <source>
        <dbReference type="EMBL" id="MBX54593.1"/>
    </source>
</evidence>
<name>A0A2P2PIP8_RHIMU</name>
<organism evidence="1">
    <name type="scientific">Rhizophora mucronata</name>
    <name type="common">Asiatic mangrove</name>
    <dbReference type="NCBI Taxonomy" id="61149"/>
    <lineage>
        <taxon>Eukaryota</taxon>
        <taxon>Viridiplantae</taxon>
        <taxon>Streptophyta</taxon>
        <taxon>Embryophyta</taxon>
        <taxon>Tracheophyta</taxon>
        <taxon>Spermatophyta</taxon>
        <taxon>Magnoliopsida</taxon>
        <taxon>eudicotyledons</taxon>
        <taxon>Gunneridae</taxon>
        <taxon>Pentapetalae</taxon>
        <taxon>rosids</taxon>
        <taxon>fabids</taxon>
        <taxon>Malpighiales</taxon>
        <taxon>Rhizophoraceae</taxon>
        <taxon>Rhizophora</taxon>
    </lineage>
</organism>